<dbReference type="Proteomes" id="UP000509568">
    <property type="component" value="Chromosome"/>
</dbReference>
<dbReference type="RefSeq" id="WP_176570202.1">
    <property type="nucleotide sequence ID" value="NZ_CP056030.1"/>
</dbReference>
<dbReference type="InterPro" id="IPR032608">
    <property type="entry name" value="DUF4892"/>
</dbReference>
<keyword evidence="1" id="KW-0732">Signal</keyword>
<dbReference type="AlphaFoldDB" id="A0A7D5H4Q3"/>
<gene>
    <name evidence="2" type="ORF">HWQ56_08405</name>
</gene>
<evidence type="ECO:0000313" key="3">
    <source>
        <dbReference type="Proteomes" id="UP000509568"/>
    </source>
</evidence>
<protein>
    <submittedName>
        <fullName evidence="2">DUF4892 domain-containing protein</fullName>
    </submittedName>
</protein>
<organism evidence="2 3">
    <name type="scientific">Pseudomonas eucalypticola</name>
    <dbReference type="NCBI Taxonomy" id="2599595"/>
    <lineage>
        <taxon>Bacteria</taxon>
        <taxon>Pseudomonadati</taxon>
        <taxon>Pseudomonadota</taxon>
        <taxon>Gammaproteobacteria</taxon>
        <taxon>Pseudomonadales</taxon>
        <taxon>Pseudomonadaceae</taxon>
        <taxon>Pseudomonas</taxon>
    </lineage>
</organism>
<reference evidence="2 3" key="1">
    <citation type="submission" date="2020-06" db="EMBL/GenBank/DDBJ databases">
        <title>Pseudomonas eucalypticola sp. nov., an endophyte of Eucalyptus dunnii leaves with biocontrol ability of eucalyptus leaf blight.</title>
        <authorList>
            <person name="Liu Y."/>
            <person name="Song Z."/>
            <person name="Zeng H."/>
            <person name="Lu M."/>
            <person name="Wang X."/>
            <person name="Lian X."/>
            <person name="Zhang Q."/>
        </authorList>
    </citation>
    <scope>NUCLEOTIDE SEQUENCE [LARGE SCALE GENOMIC DNA]</scope>
    <source>
        <strain evidence="2 3">NP-1</strain>
    </source>
</reference>
<name>A0A7D5H4Q3_9PSED</name>
<keyword evidence="3" id="KW-1185">Reference proteome</keyword>
<evidence type="ECO:0000313" key="2">
    <source>
        <dbReference type="EMBL" id="QKZ03803.1"/>
    </source>
</evidence>
<evidence type="ECO:0000256" key="1">
    <source>
        <dbReference type="SAM" id="SignalP"/>
    </source>
</evidence>
<proteinExistence type="predicted"/>
<dbReference type="Pfam" id="PF16234">
    <property type="entry name" value="DUF4892"/>
    <property type="match status" value="1"/>
</dbReference>
<feature type="signal peptide" evidence="1">
    <location>
        <begin position="1"/>
        <end position="25"/>
    </location>
</feature>
<dbReference type="EMBL" id="CP056030">
    <property type="protein sequence ID" value="QKZ03803.1"/>
    <property type="molecule type" value="Genomic_DNA"/>
</dbReference>
<dbReference type="KEGG" id="pez:HWQ56_08405"/>
<sequence length="270" mass="28719">MNTATRVPRLVAGLFAGLLVSAAQAADLAEVAAPADAQVIERKPATEAERLYPLGAVRKISNQLRMDAQINARGQLSSVTYELAPGASAIAALDTARQSLLGQGAHVLFWCQSRDCGESSLWANDIFANGKLVGADEQQGMVLMRRAASGPDTVFALYAINRGSRRPYLHVEQFVAATPLGTVLPTPGTVLRELRSTGRLDYPDLGSAPPPADWVVLLARSLNQDSTLRVTLAGPAAEPWRQALVAQGVRAARLELGDPAKSGLHIDLIR</sequence>
<feature type="chain" id="PRO_5028930328" evidence="1">
    <location>
        <begin position="26"/>
        <end position="270"/>
    </location>
</feature>
<accession>A0A7D5H4Q3</accession>